<organism evidence="4 5">
    <name type="scientific">Paenibacillus woosongensis</name>
    <dbReference type="NCBI Taxonomy" id="307580"/>
    <lineage>
        <taxon>Bacteria</taxon>
        <taxon>Bacillati</taxon>
        <taxon>Bacillota</taxon>
        <taxon>Bacilli</taxon>
        <taxon>Bacillales</taxon>
        <taxon>Paenibacillaceae</taxon>
        <taxon>Paenibacillus</taxon>
    </lineage>
</organism>
<dbReference type="RefSeq" id="WP_155612434.1">
    <property type="nucleotide sequence ID" value="NZ_WNZW01000009.1"/>
</dbReference>
<keyword evidence="2" id="KW-0812">Transmembrane</keyword>
<keyword evidence="2" id="KW-0472">Membrane</keyword>
<protein>
    <submittedName>
        <fullName evidence="4">DUF2167 domain-containing protein</fullName>
    </submittedName>
</protein>
<keyword evidence="2" id="KW-1133">Transmembrane helix</keyword>
<keyword evidence="3" id="KW-0732">Signal</keyword>
<evidence type="ECO:0000256" key="1">
    <source>
        <dbReference type="SAM" id="MobiDB-lite"/>
    </source>
</evidence>
<sequence>MKINCFFKSHATHFMMVWILVISIFAAPLSASAEAVDKTSLNWIQGSNQPLPVGDIAQVTINEDYVFLNGADIKTYIREYGQIPSDLEIGAVFPIDEDAYWIAYFEYVDSGHISDDEKTKIDADKLLDSFKAGTEETNKEVAEHSRLYVDGWDIEPTYNESLRSLTWSLLLHNYKGEKIINYHVRVLTRTGYLSVILASDPEHLAADRATLERDILPNLVINPGKTYEDFDPAVDKKSSMGLTGLILGGAGLAVAKKAGLFGLLAVLIKKFWFVLFLPFVWLFNRLRGKGKNKQQEDPAEEANQADGADHSSHPSDPQQEAAEDSKFKSKFELEEENKKPPTSL</sequence>
<evidence type="ECO:0000313" key="4">
    <source>
        <dbReference type="EMBL" id="MUG47052.1"/>
    </source>
</evidence>
<feature type="transmembrane region" description="Helical" evidence="2">
    <location>
        <begin position="260"/>
        <end position="283"/>
    </location>
</feature>
<evidence type="ECO:0000256" key="3">
    <source>
        <dbReference type="SAM" id="SignalP"/>
    </source>
</evidence>
<proteinExistence type="predicted"/>
<dbReference type="Proteomes" id="UP000447876">
    <property type="component" value="Unassembled WGS sequence"/>
</dbReference>
<dbReference type="OrthoDB" id="196355at2"/>
<evidence type="ECO:0000256" key="2">
    <source>
        <dbReference type="SAM" id="Phobius"/>
    </source>
</evidence>
<feature type="chain" id="PRO_5038951047" evidence="3">
    <location>
        <begin position="36"/>
        <end position="344"/>
    </location>
</feature>
<dbReference type="InterPro" id="IPR018682">
    <property type="entry name" value="DUF2167_membr"/>
</dbReference>
<dbReference type="Pfam" id="PF09935">
    <property type="entry name" value="DUF2167"/>
    <property type="match status" value="1"/>
</dbReference>
<gene>
    <name evidence="4" type="ORF">GNP95_18930</name>
</gene>
<accession>A0A7X3CQB4</accession>
<dbReference type="AlphaFoldDB" id="A0A7X3CQB4"/>
<evidence type="ECO:0000313" key="5">
    <source>
        <dbReference type="Proteomes" id="UP000447876"/>
    </source>
</evidence>
<name>A0A7X3CQB4_9BACL</name>
<feature type="region of interest" description="Disordered" evidence="1">
    <location>
        <begin position="291"/>
        <end position="344"/>
    </location>
</feature>
<reference evidence="4 5" key="1">
    <citation type="submission" date="2019-11" db="EMBL/GenBank/DDBJ databases">
        <title>Draft genome sequences of five Paenibacillus species of dairy origin.</title>
        <authorList>
            <person name="Olajide A.M."/>
            <person name="Chen S."/>
            <person name="Lapointe G."/>
        </authorList>
    </citation>
    <scope>NUCLEOTIDE SEQUENCE [LARGE SCALE GENOMIC DNA]</scope>
    <source>
        <strain evidence="4 5">12CR55</strain>
    </source>
</reference>
<feature type="compositionally biased region" description="Basic and acidic residues" evidence="1">
    <location>
        <begin position="323"/>
        <end position="344"/>
    </location>
</feature>
<feature type="signal peptide" evidence="3">
    <location>
        <begin position="1"/>
        <end position="35"/>
    </location>
</feature>
<dbReference type="EMBL" id="WNZW01000009">
    <property type="protein sequence ID" value="MUG47052.1"/>
    <property type="molecule type" value="Genomic_DNA"/>
</dbReference>
<comment type="caution">
    <text evidence="4">The sequence shown here is derived from an EMBL/GenBank/DDBJ whole genome shotgun (WGS) entry which is preliminary data.</text>
</comment>